<dbReference type="SMART" id="SM00387">
    <property type="entry name" value="HATPase_c"/>
    <property type="match status" value="1"/>
</dbReference>
<dbReference type="InterPro" id="IPR043836">
    <property type="entry name" value="DHp"/>
</dbReference>
<evidence type="ECO:0000256" key="1">
    <source>
        <dbReference type="SAM" id="Coils"/>
    </source>
</evidence>
<feature type="coiled-coil region" evidence="1">
    <location>
        <begin position="518"/>
        <end position="545"/>
    </location>
</feature>
<sequence length="965" mass="113121">MQFRTKARAVDLLGKGQIADLPTAITELWKNGYDAYADNLTAEIYLSGYKGLNTPLFVMTDDGKGMSRKDIFEKWLVLGTDSKSRATLEDKESEETLWKKPRIKAGEKGIGRLSVAFLGNPMLMLTKKQGYPLQALFFDWRLLENYNLFLDDVDIPVENIDNINEFSEKFEKLKNDFLKNFEKENDIDGNLIWESSQSDLKNDIETSVKRCYLPDFLEQKFLENLVNINSNGTKFIIFEPIDQIIELTANDDDNLEEKSFVISSLSGFTNEFLENNKVINTKIPIYLNEEIEYDLLTTQGNFFNFKDYDFADVLIEGVFDGNGSFEGKLKMYDEEIDYTYVNPRKKDKRYDYGSIPIKLGYSQGNESESQLETNAWKRINDKVSKNGGLYIYRDNFRVLPYGRTDFDFLGFEKRRAKRAGSYYFSHRRMYGYISISRKKNPKLVDKSSREGLINNAAYTAFKNDLESFFIELAQEYLGTDAKSKLFLDKKLLLKEQFEAIKADKKRETAEKVQFSKDLNSYSDRFEKYQNDYKDLLNQLEEKTSQSDVLYSDIEEILDKLKSLDIEYKNLLPKIPKRYKPNDTQLDRLDKFESKLINFNETIKKDSTQLMVRVQEKLEIKELKIEFTKNYQKYNGTLERLISDNKDILKTKFDTLLKDYSTKSKRIIEEFNLDKEQIISSINSKESVKLQSEKITTKFEFLREQIIKELLPLIEHLNKLSFDLDEELIQGAYKAEYETMKYQWDQTRETAQLGIAVEIIDHEFNQLYAKINHSIDKLSTDNLFTDIQQFQFLKQNFKQLEDKYDLLSPLYRISGVVAKDIKCNEIYTYLQKFFASKIENSGVTFEQTTAFKNHIINIKEPVIHTAFINIINNALYWLRNSNTKQIKLDYFKDTDEIVIMNSGQKIEEHRLEKIFQLFYSNRPNGRGIGLYLTKQNLNECYFDIYATNEKKYNSLNGACFVIKPLN</sequence>
<evidence type="ECO:0000259" key="2">
    <source>
        <dbReference type="SMART" id="SM00387"/>
    </source>
</evidence>
<evidence type="ECO:0000313" key="4">
    <source>
        <dbReference type="Proteomes" id="UP000198034"/>
    </source>
</evidence>
<dbReference type="Pfam" id="PF13589">
    <property type="entry name" value="HATPase_c_3"/>
    <property type="match status" value="1"/>
</dbReference>
<gene>
    <name evidence="3" type="ORF">BWK62_08290</name>
</gene>
<comment type="caution">
    <text evidence="3">The sequence shown here is derived from an EMBL/GenBank/DDBJ whole genome shotgun (WGS) entry which is preliminary data.</text>
</comment>
<organism evidence="3 4">
    <name type="scientific">Flavobacterium columnare</name>
    <dbReference type="NCBI Taxonomy" id="996"/>
    <lineage>
        <taxon>Bacteria</taxon>
        <taxon>Pseudomonadati</taxon>
        <taxon>Bacteroidota</taxon>
        <taxon>Flavobacteriia</taxon>
        <taxon>Flavobacteriales</taxon>
        <taxon>Flavobacteriaceae</taxon>
        <taxon>Flavobacterium</taxon>
    </lineage>
</organism>
<dbReference type="AlphaFoldDB" id="A0A246GAM4"/>
<reference evidence="3 4" key="1">
    <citation type="journal article" date="2017" name="Infect. Genet. Evol.">
        <title>Comparative genome analysis of fish pathogen Flavobacterium columnare reveals extensive sequence diversity within the species.</title>
        <authorList>
            <person name="Kayansamruaj P."/>
            <person name="Dong H.T."/>
            <person name="Hirono I."/>
            <person name="Kondo H."/>
            <person name="Senapin S."/>
            <person name="Rodkhum C."/>
        </authorList>
    </citation>
    <scope>NUCLEOTIDE SEQUENCE [LARGE SCALE GENOMIC DNA]</scope>
    <source>
        <strain evidence="3 4">1214</strain>
    </source>
</reference>
<dbReference type="Pfam" id="PF02518">
    <property type="entry name" value="HATPase_c"/>
    <property type="match status" value="1"/>
</dbReference>
<name>A0A246GAM4_9FLAO</name>
<feature type="domain" description="Histidine kinase/HSP90-like ATPase" evidence="2">
    <location>
        <begin position="857"/>
        <end position="965"/>
    </location>
</feature>
<proteinExistence type="predicted"/>
<protein>
    <recommendedName>
        <fullName evidence="2">Histidine kinase/HSP90-like ATPase domain-containing protein</fullName>
    </recommendedName>
</protein>
<keyword evidence="1" id="KW-0175">Coiled coil</keyword>
<evidence type="ECO:0000313" key="3">
    <source>
        <dbReference type="EMBL" id="OWP77094.1"/>
    </source>
</evidence>
<dbReference type="EMBL" id="MTCY01000020">
    <property type="protein sequence ID" value="OWP77094.1"/>
    <property type="molecule type" value="Genomic_DNA"/>
</dbReference>
<dbReference type="InterPro" id="IPR003594">
    <property type="entry name" value="HATPase_dom"/>
</dbReference>
<dbReference type="InterPro" id="IPR036890">
    <property type="entry name" value="HATPase_C_sf"/>
</dbReference>
<dbReference type="Proteomes" id="UP000198034">
    <property type="component" value="Unassembled WGS sequence"/>
</dbReference>
<dbReference type="SUPFAM" id="SSF55874">
    <property type="entry name" value="ATPase domain of HSP90 chaperone/DNA topoisomerase II/histidine kinase"/>
    <property type="match status" value="2"/>
</dbReference>
<dbReference type="Gene3D" id="3.30.565.10">
    <property type="entry name" value="Histidine kinase-like ATPase, C-terminal domain"/>
    <property type="match status" value="2"/>
</dbReference>
<accession>A0A246GAM4</accession>
<dbReference type="Pfam" id="PF19191">
    <property type="entry name" value="HEF_HK"/>
    <property type="match status" value="1"/>
</dbReference>